<dbReference type="SMART" id="SM00271">
    <property type="entry name" value="DnaJ"/>
    <property type="match status" value="1"/>
</dbReference>
<gene>
    <name evidence="13" type="primary">DNAJC1</name>
    <name evidence="13" type="ORF">BLAG_LOCUS2772</name>
</gene>
<dbReference type="OrthoDB" id="1420887at2759"/>
<evidence type="ECO:0000256" key="8">
    <source>
        <dbReference type="ARBA" id="ARBA00037847"/>
    </source>
</evidence>
<feature type="compositionally biased region" description="Basic and acidic residues" evidence="9">
    <location>
        <begin position="439"/>
        <end position="460"/>
    </location>
</feature>
<feature type="region of interest" description="Disordered" evidence="9">
    <location>
        <begin position="375"/>
        <end position="486"/>
    </location>
</feature>
<dbReference type="Gene3D" id="1.10.10.60">
    <property type="entry name" value="Homeodomain-like"/>
    <property type="match status" value="2"/>
</dbReference>
<name>A0A8J9YMR8_BRALA</name>
<keyword evidence="5 10" id="KW-0472">Membrane</keyword>
<dbReference type="PRINTS" id="PR00625">
    <property type="entry name" value="JDOMAIN"/>
</dbReference>
<feature type="transmembrane region" description="Helical" evidence="10">
    <location>
        <begin position="147"/>
        <end position="167"/>
    </location>
</feature>
<dbReference type="GO" id="GO:0012505">
    <property type="term" value="C:endomembrane system"/>
    <property type="evidence" value="ECO:0007669"/>
    <property type="project" value="UniProtKB-SubCell"/>
</dbReference>
<dbReference type="Pfam" id="PF23082">
    <property type="entry name" value="Myb_DNA-binding_2"/>
    <property type="match status" value="2"/>
</dbReference>
<dbReference type="InterPro" id="IPR052606">
    <property type="entry name" value="DnaJ_domain_protein"/>
</dbReference>
<feature type="region of interest" description="Disordered" evidence="9">
    <location>
        <begin position="261"/>
        <end position="293"/>
    </location>
</feature>
<evidence type="ECO:0000256" key="2">
    <source>
        <dbReference type="ARBA" id="ARBA00022729"/>
    </source>
</evidence>
<dbReference type="InterPro" id="IPR009057">
    <property type="entry name" value="Homeodomain-like_sf"/>
</dbReference>
<evidence type="ECO:0000256" key="7">
    <source>
        <dbReference type="ARBA" id="ARBA00023242"/>
    </source>
</evidence>
<dbReference type="SUPFAM" id="SSF46689">
    <property type="entry name" value="Homeodomain-like"/>
    <property type="match status" value="2"/>
</dbReference>
<dbReference type="CDD" id="cd00167">
    <property type="entry name" value="SANT"/>
    <property type="match status" value="1"/>
</dbReference>
<keyword evidence="4 10" id="KW-1133">Transmembrane helix</keyword>
<dbReference type="InterPro" id="IPR001005">
    <property type="entry name" value="SANT/Myb"/>
</dbReference>
<keyword evidence="6" id="KW-0143">Chaperone</keyword>
<keyword evidence="1 10" id="KW-0812">Transmembrane</keyword>
<dbReference type="Proteomes" id="UP000838412">
    <property type="component" value="Chromosome 10"/>
</dbReference>
<evidence type="ECO:0000256" key="4">
    <source>
        <dbReference type="ARBA" id="ARBA00022989"/>
    </source>
</evidence>
<evidence type="ECO:0000256" key="9">
    <source>
        <dbReference type="SAM" id="MobiDB-lite"/>
    </source>
</evidence>
<feature type="domain" description="Myb-like" evidence="12">
    <location>
        <begin position="324"/>
        <end position="375"/>
    </location>
</feature>
<dbReference type="PANTHER" id="PTHR44653">
    <property type="entry name" value="DNAJ HOMOLOG SUBFAMILY C MEMBER 1"/>
    <property type="match status" value="1"/>
</dbReference>
<keyword evidence="2" id="KW-0732">Signal</keyword>
<protein>
    <submittedName>
        <fullName evidence="13">DNAJC1 protein</fullName>
    </submittedName>
</protein>
<dbReference type="EMBL" id="OV696695">
    <property type="protein sequence ID" value="CAH1238005.1"/>
    <property type="molecule type" value="Genomic_DNA"/>
</dbReference>
<evidence type="ECO:0000256" key="10">
    <source>
        <dbReference type="SAM" id="Phobius"/>
    </source>
</evidence>
<dbReference type="CDD" id="cd06257">
    <property type="entry name" value="DnaJ"/>
    <property type="match status" value="1"/>
</dbReference>
<feature type="domain" description="Myb-like" evidence="12">
    <location>
        <begin position="502"/>
        <end position="554"/>
    </location>
</feature>
<evidence type="ECO:0000256" key="3">
    <source>
        <dbReference type="ARBA" id="ARBA00022737"/>
    </source>
</evidence>
<evidence type="ECO:0000313" key="14">
    <source>
        <dbReference type="Proteomes" id="UP000838412"/>
    </source>
</evidence>
<keyword evidence="3" id="KW-0677">Repeat</keyword>
<feature type="compositionally biased region" description="Basic and acidic residues" evidence="9">
    <location>
        <begin position="261"/>
        <end position="272"/>
    </location>
</feature>
<feature type="compositionally biased region" description="Basic and acidic residues" evidence="9">
    <location>
        <begin position="403"/>
        <end position="419"/>
    </location>
</feature>
<dbReference type="InterPro" id="IPR036869">
    <property type="entry name" value="J_dom_sf"/>
</dbReference>
<comment type="subcellular location">
    <subcellularLocation>
        <location evidence="8">Endomembrane system</location>
        <topology evidence="8">Single-pass membrane protein</topology>
    </subcellularLocation>
</comment>
<organism evidence="13 14">
    <name type="scientific">Branchiostoma lanceolatum</name>
    <name type="common">Common lancelet</name>
    <name type="synonym">Amphioxus lanceolatum</name>
    <dbReference type="NCBI Taxonomy" id="7740"/>
    <lineage>
        <taxon>Eukaryota</taxon>
        <taxon>Metazoa</taxon>
        <taxon>Chordata</taxon>
        <taxon>Cephalochordata</taxon>
        <taxon>Leptocardii</taxon>
        <taxon>Amphioxiformes</taxon>
        <taxon>Branchiostomatidae</taxon>
        <taxon>Branchiostoma</taxon>
    </lineage>
</organism>
<reference evidence="13" key="1">
    <citation type="submission" date="2022-01" db="EMBL/GenBank/DDBJ databases">
        <authorList>
            <person name="Braso-Vives M."/>
        </authorList>
    </citation>
    <scope>NUCLEOTIDE SEQUENCE</scope>
</reference>
<evidence type="ECO:0000259" key="12">
    <source>
        <dbReference type="SMART" id="SM00717"/>
    </source>
</evidence>
<dbReference type="Gene3D" id="1.10.287.110">
    <property type="entry name" value="DnaJ domain"/>
    <property type="match status" value="1"/>
</dbReference>
<dbReference type="SMART" id="SM00717">
    <property type="entry name" value="SANT"/>
    <property type="match status" value="2"/>
</dbReference>
<keyword evidence="14" id="KW-1185">Reference proteome</keyword>
<dbReference type="AlphaFoldDB" id="A0A8J9YMR8"/>
<keyword evidence="7" id="KW-0539">Nucleus</keyword>
<proteinExistence type="predicted"/>
<evidence type="ECO:0000256" key="5">
    <source>
        <dbReference type="ARBA" id="ARBA00023136"/>
    </source>
</evidence>
<dbReference type="PANTHER" id="PTHR44653:SF2">
    <property type="entry name" value="DNAJ HOMOLOG SUBFAMILY C MEMBER 1"/>
    <property type="match status" value="1"/>
</dbReference>
<evidence type="ECO:0000256" key="1">
    <source>
        <dbReference type="ARBA" id="ARBA00022692"/>
    </source>
</evidence>
<evidence type="ECO:0000313" key="13">
    <source>
        <dbReference type="EMBL" id="CAH1238005.1"/>
    </source>
</evidence>
<dbReference type="Pfam" id="PF00226">
    <property type="entry name" value="DnaJ"/>
    <property type="match status" value="1"/>
</dbReference>
<evidence type="ECO:0000256" key="6">
    <source>
        <dbReference type="ARBA" id="ARBA00023186"/>
    </source>
</evidence>
<sequence length="569" mass="64844">MSRKRNHRESNMAADCSQTVILSVLLAVFLLPVASSWDTKELELFDLVEEVNKNFYEVLGLDQSASMSDIRRSYRKLALQMHPDKVKGEGSAEDAEEQFRKLVAVSEVLRDEEMRKKYDEILVTGLPDWRTPVYYYRRVRKLSLVEMSVFLFFILTIGHYLVAWSIYFERRFELMEIAPKRRKKNKKGKKEAETEDSLLESMPEELQNKLKKPEFRDLLPFALGRGVYWLVFAIPEAYRSIQEARAEEQKRREEEERILKEEEEERRKPKEPKVRRRPKPELPQYDMSGGNTEILWDSAPTVSIDSIEADLDSYLDDEPVLKKKNVEWTEDELSQLAKSMAKFPGGTSGRWEKIASEVGRPVSEVTTQAAKVKSNKFTMMQGKPAAASVPNVTKTNIGKRGKGISDDIISTRDTDKTDDINAFLSGDGLSQGRGRKSKKIDSEVTKTDSKKKSKSDKNVDRTALIPGAPKVRGQNGSEERVAVENKSVSDAKSILEASVHMDSGAWSQKQQKLLETAIAQFPKGTSERWEKIADTVPGKGKEDCMLRYKELVERVRKKKQTAGKDTAES</sequence>
<dbReference type="SUPFAM" id="SSF46565">
    <property type="entry name" value="Chaperone J-domain"/>
    <property type="match status" value="1"/>
</dbReference>
<feature type="domain" description="J" evidence="11">
    <location>
        <begin position="53"/>
        <end position="114"/>
    </location>
</feature>
<dbReference type="InterPro" id="IPR001623">
    <property type="entry name" value="DnaJ_domain"/>
</dbReference>
<evidence type="ECO:0000259" key="11">
    <source>
        <dbReference type="SMART" id="SM00271"/>
    </source>
</evidence>
<accession>A0A8J9YMR8</accession>
<feature type="compositionally biased region" description="Basic and acidic residues" evidence="9">
    <location>
        <begin position="477"/>
        <end position="486"/>
    </location>
</feature>
<dbReference type="FunFam" id="1.10.10.60:FF:000180">
    <property type="entry name" value="DnaJ (Hsp40) homolog, subfamily C, member 2"/>
    <property type="match status" value="1"/>
</dbReference>